<dbReference type="SUPFAM" id="SSF56300">
    <property type="entry name" value="Metallo-dependent phosphatases"/>
    <property type="match status" value="1"/>
</dbReference>
<gene>
    <name evidence="2" type="ORF">HNQ77_000986</name>
</gene>
<dbReference type="EMBL" id="JACHEK010000002">
    <property type="protein sequence ID" value="MBB6143042.1"/>
    <property type="molecule type" value="Genomic_DNA"/>
</dbReference>
<protein>
    <recommendedName>
        <fullName evidence="1">Calcineurin-like phosphoesterase domain-containing protein</fullName>
    </recommendedName>
</protein>
<dbReference type="OrthoDB" id="606379at2"/>
<dbReference type="InterPro" id="IPR004843">
    <property type="entry name" value="Calcineurin-like_PHP"/>
</dbReference>
<dbReference type="GO" id="GO:0016787">
    <property type="term" value="F:hydrolase activity"/>
    <property type="evidence" value="ECO:0007669"/>
    <property type="project" value="InterPro"/>
</dbReference>
<organism evidence="2 3">
    <name type="scientific">Silvibacterium bohemicum</name>
    <dbReference type="NCBI Taxonomy" id="1577686"/>
    <lineage>
        <taxon>Bacteria</taxon>
        <taxon>Pseudomonadati</taxon>
        <taxon>Acidobacteriota</taxon>
        <taxon>Terriglobia</taxon>
        <taxon>Terriglobales</taxon>
        <taxon>Acidobacteriaceae</taxon>
        <taxon>Silvibacterium</taxon>
    </lineage>
</organism>
<accession>A0A841JNU7</accession>
<dbReference type="Proteomes" id="UP000538666">
    <property type="component" value="Unassembled WGS sequence"/>
</dbReference>
<evidence type="ECO:0000313" key="2">
    <source>
        <dbReference type="EMBL" id="MBB6143042.1"/>
    </source>
</evidence>
<dbReference type="Pfam" id="PF00149">
    <property type="entry name" value="Metallophos"/>
    <property type="match status" value="1"/>
</dbReference>
<evidence type="ECO:0000313" key="3">
    <source>
        <dbReference type="Proteomes" id="UP000538666"/>
    </source>
</evidence>
<dbReference type="AlphaFoldDB" id="A0A841JNU7"/>
<reference evidence="2 3" key="1">
    <citation type="submission" date="2020-08" db="EMBL/GenBank/DDBJ databases">
        <title>Genomic Encyclopedia of Type Strains, Phase IV (KMG-IV): sequencing the most valuable type-strain genomes for metagenomic binning, comparative biology and taxonomic classification.</title>
        <authorList>
            <person name="Goeker M."/>
        </authorList>
    </citation>
    <scope>NUCLEOTIDE SEQUENCE [LARGE SCALE GENOMIC DNA]</scope>
    <source>
        <strain evidence="2 3">DSM 103733</strain>
    </source>
</reference>
<dbReference type="Gene3D" id="3.60.21.10">
    <property type="match status" value="1"/>
</dbReference>
<sequence length="452" mass="48976">MPDELDVSFNESITVAQRDALLQRLKTAWANLPPATQAALKPMLDDGHQQLAALVEHGTPPDSSTHQTLGMKSYLTGDWDGHLASLGQPINLSAAQPLASPVTAEAIEIKVGSEGEILGTGKYQQLDPRWELVAGTVWLEHILHKQPFPSGAPSILPMDSQVRLVMVGDYGTGNFGSGDSPAVKISKFIPSLNPDYTIHLGDTYYAGTGSEESSKLLSLWPQGSKGSFALNSNHEMYSSGGPYFNEVVGGPIFNKLQSPYSFFALENDHWIVVGLDSAYYSSALTLYLDGTLGSNNAQTAFLQEVAKRGKKVIVITHHNGIPVGGFDPTTDKLLQLYTDVMNAFTGSPAPAYWYYGHEHVGAAYAPLKGSEMLCRCLGHGALPWGFASSLQTAQDSGLVEWFEKCNAADPDDNLRVFNGFVSLDLDGPDLVETFYDETGRVTWSPGNRDKRC</sequence>
<comment type="caution">
    <text evidence="2">The sequence shown here is derived from an EMBL/GenBank/DDBJ whole genome shotgun (WGS) entry which is preliminary data.</text>
</comment>
<proteinExistence type="predicted"/>
<keyword evidence="3" id="KW-1185">Reference proteome</keyword>
<dbReference type="InterPro" id="IPR029052">
    <property type="entry name" value="Metallo-depent_PP-like"/>
</dbReference>
<name>A0A841JNU7_9BACT</name>
<evidence type="ECO:0000259" key="1">
    <source>
        <dbReference type="Pfam" id="PF00149"/>
    </source>
</evidence>
<feature type="domain" description="Calcineurin-like phosphoesterase" evidence="1">
    <location>
        <begin position="184"/>
        <end position="360"/>
    </location>
</feature>
<dbReference type="RefSeq" id="WP_050061985.1">
    <property type="nucleotide sequence ID" value="NZ_JACHEK010000002.1"/>
</dbReference>